<dbReference type="InterPro" id="IPR002818">
    <property type="entry name" value="DJ-1/PfpI"/>
</dbReference>
<evidence type="ECO:0000259" key="4">
    <source>
        <dbReference type="PROSITE" id="PS01124"/>
    </source>
</evidence>
<dbReference type="InterPro" id="IPR029062">
    <property type="entry name" value="Class_I_gatase-like"/>
</dbReference>
<dbReference type="GO" id="GO:0003700">
    <property type="term" value="F:DNA-binding transcription factor activity"/>
    <property type="evidence" value="ECO:0007669"/>
    <property type="project" value="InterPro"/>
</dbReference>
<reference evidence="5 6" key="1">
    <citation type="submission" date="2016-03" db="EMBL/GenBank/DDBJ databases">
        <title>Microsymbionts genomes from the relict species Vavilovia formosa (Stev.) Fed.</title>
        <authorList>
            <person name="Kopat V."/>
            <person name="Chirak E."/>
            <person name="Kimeklis A."/>
            <person name="Andronov E."/>
        </authorList>
    </citation>
    <scope>NUCLEOTIDE SEQUENCE [LARGE SCALE GENOMIC DNA]</scope>
    <source>
        <strain evidence="5 6">Vaf07</strain>
    </source>
</reference>
<dbReference type="InterPro" id="IPR009057">
    <property type="entry name" value="Homeodomain-like_sf"/>
</dbReference>
<comment type="caution">
    <text evidence="5">The sequence shown here is derived from an EMBL/GenBank/DDBJ whole genome shotgun (WGS) entry which is preliminary data.</text>
</comment>
<evidence type="ECO:0000313" key="6">
    <source>
        <dbReference type="Proteomes" id="UP000076574"/>
    </source>
</evidence>
<dbReference type="GO" id="GO:0043565">
    <property type="term" value="F:sequence-specific DNA binding"/>
    <property type="evidence" value="ECO:0007669"/>
    <property type="project" value="InterPro"/>
</dbReference>
<sequence length="340" mass="37075">MRIALLAPPGVQSLDIVGPAEVFWEAARRLGVPNAYTVQVIGGSADPIRGTGGLRFVADQHIFDPDQPIDTLLVGGDPSFATIDPAMVQWLRRRAGTVRRLGSICTGVFLLGAAGLLAGKRVTTHWECAARLRAEYPDLNIDSDQIFIRDGNLCTTAGVTAGMDLALALVEEDYGRELALVVARYMVMFLKRPGGQSQFSAHLAAQMSGKTKIRQVQQHILDNLAASLSAENLAAQASMSVRNFTRVFRQEMNMTPTEFVDAARLDAARLLLEEGGKSMQQIAMRCGFGNADGMRRAFIRNLGVGPAEYRLRFRSAWTGTNHVPIDHPRSNRPRSIQTSG</sequence>
<dbReference type="PROSITE" id="PS01124">
    <property type="entry name" value="HTH_ARAC_FAMILY_2"/>
    <property type="match status" value="1"/>
</dbReference>
<dbReference type="InterPro" id="IPR052158">
    <property type="entry name" value="INH-QAR"/>
</dbReference>
<feature type="domain" description="HTH araC/xylS-type" evidence="4">
    <location>
        <begin position="214"/>
        <end position="312"/>
    </location>
</feature>
<evidence type="ECO:0000256" key="1">
    <source>
        <dbReference type="ARBA" id="ARBA00023015"/>
    </source>
</evidence>
<accession>A0A163X7W0</accession>
<dbReference type="AlphaFoldDB" id="A0A163X7W0"/>
<evidence type="ECO:0000256" key="3">
    <source>
        <dbReference type="SAM" id="MobiDB-lite"/>
    </source>
</evidence>
<dbReference type="PANTHER" id="PTHR43130">
    <property type="entry name" value="ARAC-FAMILY TRANSCRIPTIONAL REGULATOR"/>
    <property type="match status" value="1"/>
</dbReference>
<organism evidence="5 6">
    <name type="scientific">Tardiphaga robiniae</name>
    <dbReference type="NCBI Taxonomy" id="943830"/>
    <lineage>
        <taxon>Bacteria</taxon>
        <taxon>Pseudomonadati</taxon>
        <taxon>Pseudomonadota</taxon>
        <taxon>Alphaproteobacteria</taxon>
        <taxon>Hyphomicrobiales</taxon>
        <taxon>Nitrobacteraceae</taxon>
        <taxon>Tardiphaga</taxon>
    </lineage>
</organism>
<dbReference type="Proteomes" id="UP000076574">
    <property type="component" value="Unassembled WGS sequence"/>
</dbReference>
<dbReference type="SUPFAM" id="SSF46689">
    <property type="entry name" value="Homeodomain-like"/>
    <property type="match status" value="2"/>
</dbReference>
<dbReference type="Pfam" id="PF12833">
    <property type="entry name" value="HTH_18"/>
    <property type="match status" value="1"/>
</dbReference>
<proteinExistence type="predicted"/>
<dbReference type="EMBL" id="LVYV01000056">
    <property type="protein sequence ID" value="KZD20538.1"/>
    <property type="molecule type" value="Genomic_DNA"/>
</dbReference>
<dbReference type="SUPFAM" id="SSF52317">
    <property type="entry name" value="Class I glutamine amidotransferase-like"/>
    <property type="match status" value="1"/>
</dbReference>
<dbReference type="PANTHER" id="PTHR43130:SF3">
    <property type="entry name" value="HTH-TYPE TRANSCRIPTIONAL REGULATOR RV1931C"/>
    <property type="match status" value="1"/>
</dbReference>
<dbReference type="RefSeq" id="WP_068738907.1">
    <property type="nucleotide sequence ID" value="NZ_LVYV01000056.1"/>
</dbReference>
<dbReference type="InterPro" id="IPR018060">
    <property type="entry name" value="HTH_AraC"/>
</dbReference>
<evidence type="ECO:0000313" key="5">
    <source>
        <dbReference type="EMBL" id="KZD20538.1"/>
    </source>
</evidence>
<feature type="region of interest" description="Disordered" evidence="3">
    <location>
        <begin position="320"/>
        <end position="340"/>
    </location>
</feature>
<keyword evidence="2" id="KW-0804">Transcription</keyword>
<protein>
    <submittedName>
        <fullName evidence="5">AraC family transcriptional regulator</fullName>
    </submittedName>
</protein>
<dbReference type="CDD" id="cd03137">
    <property type="entry name" value="GATase1_AraC_1"/>
    <property type="match status" value="1"/>
</dbReference>
<dbReference type="Pfam" id="PF01965">
    <property type="entry name" value="DJ-1_PfpI"/>
    <property type="match status" value="1"/>
</dbReference>
<dbReference type="OrthoDB" id="9793422at2"/>
<keyword evidence="1" id="KW-0805">Transcription regulation</keyword>
<dbReference type="STRING" id="943830.A4A58_19960"/>
<gene>
    <name evidence="5" type="ORF">A4A58_19960</name>
</gene>
<keyword evidence="6" id="KW-1185">Reference proteome</keyword>
<name>A0A163X7W0_9BRAD</name>
<dbReference type="Gene3D" id="3.40.50.880">
    <property type="match status" value="1"/>
</dbReference>
<dbReference type="SMART" id="SM00342">
    <property type="entry name" value="HTH_ARAC"/>
    <property type="match status" value="1"/>
</dbReference>
<evidence type="ECO:0000256" key="2">
    <source>
        <dbReference type="ARBA" id="ARBA00023163"/>
    </source>
</evidence>
<dbReference type="Gene3D" id="1.10.10.60">
    <property type="entry name" value="Homeodomain-like"/>
    <property type="match status" value="1"/>
</dbReference>